<name>A0A1G6SY65_9PROT</name>
<evidence type="ECO:0000256" key="8">
    <source>
        <dbReference type="ARBA" id="ARBA00023077"/>
    </source>
</evidence>
<gene>
    <name evidence="16" type="ORF">SAMN04488071_0036</name>
</gene>
<dbReference type="AlphaFoldDB" id="A0A1G6SY65"/>
<keyword evidence="2 11" id="KW-0813">Transport</keyword>
<feature type="domain" description="TonB-dependent receptor-like beta-barrel" evidence="14">
    <location>
        <begin position="301"/>
        <end position="748"/>
    </location>
</feature>
<keyword evidence="4" id="KW-0410">Iron transport</keyword>
<dbReference type="GO" id="GO:0009279">
    <property type="term" value="C:cell outer membrane"/>
    <property type="evidence" value="ECO:0007669"/>
    <property type="project" value="UniProtKB-SubCell"/>
</dbReference>
<keyword evidence="16" id="KW-0675">Receptor</keyword>
<keyword evidence="17" id="KW-1185">Reference proteome</keyword>
<dbReference type="PROSITE" id="PS52016">
    <property type="entry name" value="TONB_DEPENDENT_REC_3"/>
    <property type="match status" value="1"/>
</dbReference>
<dbReference type="Pfam" id="PF07715">
    <property type="entry name" value="Plug"/>
    <property type="match status" value="1"/>
</dbReference>
<keyword evidence="6" id="KW-0408">Iron</keyword>
<evidence type="ECO:0000256" key="5">
    <source>
        <dbReference type="ARBA" id="ARBA00022692"/>
    </source>
</evidence>
<dbReference type="Proteomes" id="UP000183685">
    <property type="component" value="Unassembled WGS sequence"/>
</dbReference>
<keyword evidence="7" id="KW-0406">Ion transport</keyword>
<dbReference type="InterPro" id="IPR036942">
    <property type="entry name" value="Beta-barrel_TonB_sf"/>
</dbReference>
<comment type="subcellular location">
    <subcellularLocation>
        <location evidence="1 11">Cell outer membrane</location>
        <topology evidence="1 11">Multi-pass membrane protein</topology>
    </subcellularLocation>
</comment>
<evidence type="ECO:0000313" key="16">
    <source>
        <dbReference type="EMBL" id="SDD21748.1"/>
    </source>
</evidence>
<evidence type="ECO:0000313" key="17">
    <source>
        <dbReference type="Proteomes" id="UP000183685"/>
    </source>
</evidence>
<dbReference type="Gene3D" id="2.40.170.20">
    <property type="entry name" value="TonB-dependent receptor, beta-barrel domain"/>
    <property type="match status" value="1"/>
</dbReference>
<sequence>MTAIGKVSTFALLSTTALSGAFAPAAIAQDAADEGISFEEIMVTATRRSESVQDIPYNISAVSGAAIDAAKVIDASELLRNIPGVAVSDKGARNAGQVNGIRIRGLSVDSANRSDVPVTSAPTVATYINDTPVFGNMMMSDLERVEVLRGPQGTLYGSGSLGGAVRYITNKPVLGEFEGSVGGTLTTTAGSGSLSWTGEAIANIPLGDTLALRVVGSKVDSAGIIDYVNVYELDSAGAPVVPGDITDTDAVFTSVKDADTVDIDFLRISALFAPSDAFDAVLTYTRQSDEVGARRGSAEGFLDGFGNEYGRYEAGSVQLEPSHSDLELASLEMNIDLGFATLTSSTSYYERDGRSISENTGFYAQKNWLSGFYYNSPRPLARADRGYSDEAFIQEARLVSQSDGPFNWVAGIYYHDQEQTADQISTLAGYRAWASTVFPWMSNGFGYSDIDVDFDFDSVTKIKETAFFGEATYDVSDRLSVTAGIRYFDSKVTADARIDLPFWNTLFAPAVIEGETSGKKDALFKFNMSYDVNDDTMVYATVSEGYRRGGATAVPTTGFFAEDESWLSYGSDSTRNYEIGIKGATADVRYSVSGFYVDWSNPQINTATSNWGFFTVANGDSARSIGIEAEVEGYIGNALHYNLGYAFADAKLTSDFLSPTGSVIATDGNQLTGVPKHMLNIAFDYTTDITSEIQMVARVNGYVQSSSQNYIDNDNATLGAELGGFSIWGAGLTFTKGDIDVTLFAKNIFNNRGISAVYGDAYMGTDASQNYLGSGAKSEITLPRTVGLAVKYNF</sequence>
<reference evidence="16 17" key="1">
    <citation type="submission" date="2016-10" db="EMBL/GenBank/DDBJ databases">
        <authorList>
            <person name="de Groot N.N."/>
        </authorList>
    </citation>
    <scope>NUCLEOTIDE SEQUENCE [LARGE SCALE GENOMIC DNA]</scope>
    <source>
        <strain evidence="16 17">CGMCC 1.9109</strain>
    </source>
</reference>
<evidence type="ECO:0000256" key="4">
    <source>
        <dbReference type="ARBA" id="ARBA00022496"/>
    </source>
</evidence>
<evidence type="ECO:0000256" key="2">
    <source>
        <dbReference type="ARBA" id="ARBA00022448"/>
    </source>
</evidence>
<evidence type="ECO:0000256" key="7">
    <source>
        <dbReference type="ARBA" id="ARBA00023065"/>
    </source>
</evidence>
<dbReference type="InterPro" id="IPR039426">
    <property type="entry name" value="TonB-dep_rcpt-like"/>
</dbReference>
<feature type="domain" description="TonB-dependent receptor plug" evidence="15">
    <location>
        <begin position="52"/>
        <end position="164"/>
    </location>
</feature>
<evidence type="ECO:0000256" key="9">
    <source>
        <dbReference type="ARBA" id="ARBA00023136"/>
    </source>
</evidence>
<keyword evidence="3 11" id="KW-1134">Transmembrane beta strand</keyword>
<evidence type="ECO:0000256" key="13">
    <source>
        <dbReference type="SAM" id="SignalP"/>
    </source>
</evidence>
<dbReference type="OrthoDB" id="9760333at2"/>
<comment type="similarity">
    <text evidence="11 12">Belongs to the TonB-dependent receptor family.</text>
</comment>
<feature type="chain" id="PRO_5010157956" evidence="13">
    <location>
        <begin position="29"/>
        <end position="794"/>
    </location>
</feature>
<dbReference type="PANTHER" id="PTHR32552">
    <property type="entry name" value="FERRICHROME IRON RECEPTOR-RELATED"/>
    <property type="match status" value="1"/>
</dbReference>
<evidence type="ECO:0000256" key="1">
    <source>
        <dbReference type="ARBA" id="ARBA00004571"/>
    </source>
</evidence>
<dbReference type="STRING" id="637679.GCA_001550055_00852"/>
<keyword evidence="8 12" id="KW-0798">TonB box</keyword>
<evidence type="ECO:0000256" key="12">
    <source>
        <dbReference type="RuleBase" id="RU003357"/>
    </source>
</evidence>
<keyword evidence="9 11" id="KW-0472">Membrane</keyword>
<evidence type="ECO:0000259" key="15">
    <source>
        <dbReference type="Pfam" id="PF07715"/>
    </source>
</evidence>
<evidence type="ECO:0000256" key="11">
    <source>
        <dbReference type="PROSITE-ProRule" id="PRU01360"/>
    </source>
</evidence>
<keyword evidence="13" id="KW-0732">Signal</keyword>
<dbReference type="EMBL" id="FNAK01000001">
    <property type="protein sequence ID" value="SDD21748.1"/>
    <property type="molecule type" value="Genomic_DNA"/>
</dbReference>
<evidence type="ECO:0000256" key="10">
    <source>
        <dbReference type="ARBA" id="ARBA00023237"/>
    </source>
</evidence>
<dbReference type="Pfam" id="PF00593">
    <property type="entry name" value="TonB_dep_Rec_b-barrel"/>
    <property type="match status" value="1"/>
</dbReference>
<accession>A0A1G6SY65</accession>
<dbReference type="SUPFAM" id="SSF56935">
    <property type="entry name" value="Porins"/>
    <property type="match status" value="1"/>
</dbReference>
<evidence type="ECO:0000256" key="3">
    <source>
        <dbReference type="ARBA" id="ARBA00022452"/>
    </source>
</evidence>
<organism evidence="16 17">
    <name type="scientific">Kordiimonas lacus</name>
    <dbReference type="NCBI Taxonomy" id="637679"/>
    <lineage>
        <taxon>Bacteria</taxon>
        <taxon>Pseudomonadati</taxon>
        <taxon>Pseudomonadota</taxon>
        <taxon>Alphaproteobacteria</taxon>
        <taxon>Kordiimonadales</taxon>
        <taxon>Kordiimonadaceae</taxon>
        <taxon>Kordiimonas</taxon>
    </lineage>
</organism>
<dbReference type="InterPro" id="IPR000531">
    <property type="entry name" value="Beta-barrel_TonB"/>
</dbReference>
<keyword evidence="10 11" id="KW-0998">Cell outer membrane</keyword>
<dbReference type="InterPro" id="IPR012910">
    <property type="entry name" value="Plug_dom"/>
</dbReference>
<protein>
    <submittedName>
        <fullName evidence="16">Outer membrane receptor proteins, mostly Fe transport</fullName>
    </submittedName>
</protein>
<keyword evidence="5 11" id="KW-0812">Transmembrane</keyword>
<feature type="signal peptide" evidence="13">
    <location>
        <begin position="1"/>
        <end position="28"/>
    </location>
</feature>
<proteinExistence type="inferred from homology"/>
<dbReference type="RefSeq" id="WP_068309162.1">
    <property type="nucleotide sequence ID" value="NZ_FNAK01000001.1"/>
</dbReference>
<dbReference type="PANTHER" id="PTHR32552:SF81">
    <property type="entry name" value="TONB-DEPENDENT OUTER MEMBRANE RECEPTOR"/>
    <property type="match status" value="1"/>
</dbReference>
<dbReference type="GO" id="GO:0006826">
    <property type="term" value="P:iron ion transport"/>
    <property type="evidence" value="ECO:0007669"/>
    <property type="project" value="UniProtKB-KW"/>
</dbReference>
<evidence type="ECO:0000259" key="14">
    <source>
        <dbReference type="Pfam" id="PF00593"/>
    </source>
</evidence>
<evidence type="ECO:0000256" key="6">
    <source>
        <dbReference type="ARBA" id="ARBA00023004"/>
    </source>
</evidence>